<evidence type="ECO:0000256" key="1">
    <source>
        <dbReference type="ARBA" id="ARBA00023054"/>
    </source>
</evidence>
<feature type="compositionally biased region" description="Basic and acidic residues" evidence="3">
    <location>
        <begin position="117"/>
        <end position="149"/>
    </location>
</feature>
<feature type="domain" description="ODAD1 central coiled coil region" evidence="4">
    <location>
        <begin position="149"/>
        <end position="315"/>
    </location>
</feature>
<feature type="coiled-coil region" evidence="2">
    <location>
        <begin position="443"/>
        <end position="470"/>
    </location>
</feature>
<comment type="caution">
    <text evidence="5">The sequence shown here is derived from an EMBL/GenBank/DDBJ whole genome shotgun (WGS) entry which is preliminary data.</text>
</comment>
<evidence type="ECO:0000313" key="5">
    <source>
        <dbReference type="EMBL" id="KAK1166635.1"/>
    </source>
</evidence>
<dbReference type="PANTHER" id="PTHR21694">
    <property type="entry name" value="COILED-COIL DOMAIN-CONTAINING PROTEIN 63"/>
    <property type="match status" value="1"/>
</dbReference>
<feature type="region of interest" description="Disordered" evidence="3">
    <location>
        <begin position="635"/>
        <end position="664"/>
    </location>
</feature>
<feature type="coiled-coil region" evidence="2">
    <location>
        <begin position="34"/>
        <end position="86"/>
    </location>
</feature>
<feature type="region of interest" description="Disordered" evidence="3">
    <location>
        <begin position="117"/>
        <end position="151"/>
    </location>
</feature>
<dbReference type="Proteomes" id="UP001230051">
    <property type="component" value="Unassembled WGS sequence"/>
</dbReference>
<feature type="coiled-coil region" evidence="2">
    <location>
        <begin position="172"/>
        <end position="259"/>
    </location>
</feature>
<evidence type="ECO:0000256" key="2">
    <source>
        <dbReference type="SAM" id="Coils"/>
    </source>
</evidence>
<accession>A0AAD8G2T4</accession>
<dbReference type="InterPro" id="IPR051876">
    <property type="entry name" value="ODA-DC/CCD"/>
</dbReference>
<keyword evidence="6" id="KW-1185">Reference proteome</keyword>
<protein>
    <submittedName>
        <fullName evidence="5">Coiled-coil domain-containing protein 63-like</fullName>
    </submittedName>
</protein>
<dbReference type="AlphaFoldDB" id="A0AAD8G2T4"/>
<dbReference type="PANTHER" id="PTHR21694:SF18">
    <property type="entry name" value="COILED-COIL DOMAIN-CONTAINING PROTEIN 63"/>
    <property type="match status" value="1"/>
</dbReference>
<evidence type="ECO:0000256" key="3">
    <source>
        <dbReference type="SAM" id="MobiDB-lite"/>
    </source>
</evidence>
<feature type="compositionally biased region" description="Basic and acidic residues" evidence="3">
    <location>
        <begin position="316"/>
        <end position="333"/>
    </location>
</feature>
<evidence type="ECO:0000313" key="6">
    <source>
        <dbReference type="Proteomes" id="UP001230051"/>
    </source>
</evidence>
<dbReference type="GO" id="GO:0005930">
    <property type="term" value="C:axoneme"/>
    <property type="evidence" value="ECO:0007669"/>
    <property type="project" value="TreeGrafter"/>
</dbReference>
<organism evidence="5 6">
    <name type="scientific">Acipenser oxyrinchus oxyrinchus</name>
    <dbReference type="NCBI Taxonomy" id="40147"/>
    <lineage>
        <taxon>Eukaryota</taxon>
        <taxon>Metazoa</taxon>
        <taxon>Chordata</taxon>
        <taxon>Craniata</taxon>
        <taxon>Vertebrata</taxon>
        <taxon>Euteleostomi</taxon>
        <taxon>Actinopterygii</taxon>
        <taxon>Chondrostei</taxon>
        <taxon>Acipenseriformes</taxon>
        <taxon>Acipenseridae</taxon>
        <taxon>Acipenser</taxon>
    </lineage>
</organism>
<sequence length="664" mass="77221">MGKPNKKDPASKNLVARKYNNNDADSDNEGETEMLSLKLRYHNLEGNKQAYEKETQEEIRKQRQLIQQLQEEREEISTNLKGASGKSIVTQEHKTTRAIQSLLEKGDDIDAKIAEEKQRHSELDEEIKETQRKLEQNRKAAALKEDPNKKAQKLTGQIAQGNSKFSSLLSTNSKLREEIETMRVEKEKFQLLYKKLQKTMEETRQESRGILNEATEAYHTREEAQARIVRVNEQQEKDMELYNAEIREMQRDLSHTQKVEHFLQEKKKEREPDEDFLEAEKKRETKERERKIEHQIALNKYEEAVEKLNEIIEKGAKKRDMSQRQMSRSDNKNAYEGAAEEERKRLWDLATRRKSTILSPFFKDSTGEGDSERKLRRVTEHRRKSTIMGTTIEDQERLKELMKKALARQDKLEEKESLDSDAELFYNVYMEREDMNFALFNYVTEQTSDIDNIQEQIEQLKMNINFLRDKDFAVSDEHKNIMKELELKTTEATEASNKSETEVGRREKIWGEIKTAVHNLGKKIGVNTREFAVTLGGTDEPANHNILTYLGIVEQRASEILAACSYRKYQDAERSEETAASVLEFLGISPPKAMPEYEVQLPSTGLLDSEDEEMTGDHLRPLSKAELQQKALQSIRLKEDGSKDRNGKTIHEKTSNTNRRTKVN</sequence>
<name>A0AAD8G2T4_ACIOX</name>
<reference evidence="5" key="1">
    <citation type="submission" date="2022-02" db="EMBL/GenBank/DDBJ databases">
        <title>Atlantic sturgeon de novo genome assembly.</title>
        <authorList>
            <person name="Stock M."/>
            <person name="Klopp C."/>
            <person name="Guiguen Y."/>
            <person name="Cabau C."/>
            <person name="Parinello H."/>
            <person name="Santidrian Yebra-Pimentel E."/>
            <person name="Kuhl H."/>
            <person name="Dirks R.P."/>
            <person name="Guessner J."/>
            <person name="Wuertz S."/>
            <person name="Du K."/>
            <person name="Schartl M."/>
        </authorList>
    </citation>
    <scope>NUCLEOTIDE SEQUENCE</scope>
    <source>
        <strain evidence="5">STURGEONOMICS-FGT-2020</strain>
        <tissue evidence="5">Whole blood</tissue>
    </source>
</reference>
<feature type="domain" description="ODAD1 central coiled coil region" evidence="4">
    <location>
        <begin position="371"/>
        <end position="536"/>
    </location>
</feature>
<proteinExistence type="predicted"/>
<feature type="region of interest" description="Disordered" evidence="3">
    <location>
        <begin position="1"/>
        <end position="31"/>
    </location>
</feature>
<dbReference type="Pfam" id="PF21773">
    <property type="entry name" value="ODAD1_CC"/>
    <property type="match status" value="2"/>
</dbReference>
<feature type="region of interest" description="Disordered" evidence="3">
    <location>
        <begin position="316"/>
        <end position="340"/>
    </location>
</feature>
<evidence type="ECO:0000259" key="4">
    <source>
        <dbReference type="Pfam" id="PF21773"/>
    </source>
</evidence>
<dbReference type="GO" id="GO:0036158">
    <property type="term" value="P:outer dynein arm assembly"/>
    <property type="evidence" value="ECO:0007669"/>
    <property type="project" value="TreeGrafter"/>
</dbReference>
<dbReference type="InterPro" id="IPR049258">
    <property type="entry name" value="ODAD1_CC"/>
</dbReference>
<dbReference type="EMBL" id="JAGXEW010000011">
    <property type="protein sequence ID" value="KAK1166635.1"/>
    <property type="molecule type" value="Genomic_DNA"/>
</dbReference>
<keyword evidence="1 2" id="KW-0175">Coiled coil</keyword>
<dbReference type="GO" id="GO:0003341">
    <property type="term" value="P:cilium movement"/>
    <property type="evidence" value="ECO:0007669"/>
    <property type="project" value="TreeGrafter"/>
</dbReference>
<feature type="compositionally biased region" description="Basic and acidic residues" evidence="3">
    <location>
        <begin position="636"/>
        <end position="654"/>
    </location>
</feature>
<feature type="compositionally biased region" description="Basic and acidic residues" evidence="3">
    <location>
        <begin position="1"/>
        <end position="10"/>
    </location>
</feature>
<gene>
    <name evidence="5" type="primary">CCDC63</name>
    <name evidence="5" type="ORF">AOXY_G13334</name>
</gene>